<organism evidence="4 5">
    <name type="scientific">Brevundimonas goettingensis</name>
    <dbReference type="NCBI Taxonomy" id="2774190"/>
    <lineage>
        <taxon>Bacteria</taxon>
        <taxon>Pseudomonadati</taxon>
        <taxon>Pseudomonadota</taxon>
        <taxon>Alphaproteobacteria</taxon>
        <taxon>Caulobacterales</taxon>
        <taxon>Caulobacteraceae</taxon>
        <taxon>Brevundimonas</taxon>
    </lineage>
</organism>
<evidence type="ECO:0000256" key="2">
    <source>
        <dbReference type="SAM" id="Phobius"/>
    </source>
</evidence>
<dbReference type="RefSeq" id="WP_207931742.1">
    <property type="nucleotide sequence ID" value="NZ_CP062222.1"/>
</dbReference>
<evidence type="ECO:0000313" key="4">
    <source>
        <dbReference type="EMBL" id="QTC92462.1"/>
    </source>
</evidence>
<keyword evidence="5" id="KW-1185">Reference proteome</keyword>
<evidence type="ECO:0000256" key="1">
    <source>
        <dbReference type="ARBA" id="ARBA00003565"/>
    </source>
</evidence>
<dbReference type="InterPro" id="IPR012336">
    <property type="entry name" value="Thioredoxin-like_fold"/>
</dbReference>
<feature type="domain" description="Thioredoxin" evidence="3">
    <location>
        <begin position="87"/>
        <end position="260"/>
    </location>
</feature>
<reference evidence="4" key="1">
    <citation type="submission" date="2020-09" db="EMBL/GenBank/DDBJ databases">
        <title>Brevundimonas sp. LVF2 isolated from a puddle in Goettingen, Germany.</title>
        <authorList>
            <person name="Friedrich I."/>
            <person name="Klassen A."/>
            <person name="Hannes N."/>
            <person name="Schneider D."/>
            <person name="Hertel R."/>
            <person name="Daniel R."/>
        </authorList>
    </citation>
    <scope>NUCLEOTIDE SEQUENCE</scope>
    <source>
        <strain evidence="4">LVF2</strain>
    </source>
</reference>
<sequence>MTDDVPAPEPAAAPAETPTLKSRWLTGRSMLALGVSVVALGFAAAPYVVPGLFGSQVRAYLLNHPEVLAEAQVAYQVQQQNDQQARVNAAAAAHPGALRAAAGEPAFGPADAKVTVVQFFDYQCPYCKAVAPDFLRLMQANPDVRFIFKEWPILDHGEGITSRYAAQAALAAQAQGKYLAVHQALMAERALTPQAVDRILAANGVTGPVGSAEAARIVTNVRVDATNLTIEGTPTFFINGKASPTHDPAGLAQIINAEKAK</sequence>
<dbReference type="AlphaFoldDB" id="A0A975C3Z9"/>
<keyword evidence="2" id="KW-0812">Transmembrane</keyword>
<dbReference type="InterPro" id="IPR041205">
    <property type="entry name" value="ScsC_N"/>
</dbReference>
<evidence type="ECO:0000313" key="5">
    <source>
        <dbReference type="Proteomes" id="UP000663918"/>
    </source>
</evidence>
<evidence type="ECO:0000259" key="3">
    <source>
        <dbReference type="PROSITE" id="PS51352"/>
    </source>
</evidence>
<dbReference type="KEGG" id="bgoe:IFJ75_06165"/>
<dbReference type="Pfam" id="PF13462">
    <property type="entry name" value="Thioredoxin_4"/>
    <property type="match status" value="1"/>
</dbReference>
<dbReference type="InterPro" id="IPR013766">
    <property type="entry name" value="Thioredoxin_domain"/>
</dbReference>
<name>A0A975C3Z9_9CAUL</name>
<protein>
    <submittedName>
        <fullName evidence="4">Thioredoxin domain-containing protein</fullName>
    </submittedName>
</protein>
<accession>A0A975C3Z9</accession>
<gene>
    <name evidence="4" type="ORF">IFJ75_06165</name>
</gene>
<keyword evidence="2" id="KW-0472">Membrane</keyword>
<dbReference type="InterPro" id="IPR036249">
    <property type="entry name" value="Thioredoxin-like_sf"/>
</dbReference>
<dbReference type="Gene3D" id="3.40.30.10">
    <property type="entry name" value="Glutaredoxin"/>
    <property type="match status" value="1"/>
</dbReference>
<dbReference type="PROSITE" id="PS51352">
    <property type="entry name" value="THIOREDOXIN_2"/>
    <property type="match status" value="1"/>
</dbReference>
<feature type="transmembrane region" description="Helical" evidence="2">
    <location>
        <begin position="30"/>
        <end position="49"/>
    </location>
</feature>
<dbReference type="EMBL" id="CP062222">
    <property type="protein sequence ID" value="QTC92462.1"/>
    <property type="molecule type" value="Genomic_DNA"/>
</dbReference>
<proteinExistence type="predicted"/>
<dbReference type="Proteomes" id="UP000663918">
    <property type="component" value="Chromosome"/>
</dbReference>
<comment type="function">
    <text evidence="1">May be required for disulfide bond formation in some proteins.</text>
</comment>
<keyword evidence="2" id="KW-1133">Transmembrane helix</keyword>
<dbReference type="Pfam" id="PF18312">
    <property type="entry name" value="ScsC_N"/>
    <property type="match status" value="1"/>
</dbReference>
<dbReference type="SUPFAM" id="SSF52833">
    <property type="entry name" value="Thioredoxin-like"/>
    <property type="match status" value="1"/>
</dbReference>